<keyword evidence="3" id="KW-1185">Reference proteome</keyword>
<organism evidence="2 3">
    <name type="scientific">Phytophthora fragariaefolia</name>
    <dbReference type="NCBI Taxonomy" id="1490495"/>
    <lineage>
        <taxon>Eukaryota</taxon>
        <taxon>Sar</taxon>
        <taxon>Stramenopiles</taxon>
        <taxon>Oomycota</taxon>
        <taxon>Peronosporomycetes</taxon>
        <taxon>Peronosporales</taxon>
        <taxon>Peronosporaceae</taxon>
        <taxon>Phytophthora</taxon>
    </lineage>
</organism>
<dbReference type="Proteomes" id="UP001165121">
    <property type="component" value="Unassembled WGS sequence"/>
</dbReference>
<dbReference type="EMBL" id="BSXT01000569">
    <property type="protein sequence ID" value="GMF30196.1"/>
    <property type="molecule type" value="Genomic_DNA"/>
</dbReference>
<sequence length="191" mass="21504">MLHVSALADTLHFVTTSLRLRVCPTVATEFGSPTTVPKTAFFNVAESLNAIEKWRDEMEYDAEDTAILSITSLQQSCLSPRNAAGCTKDSMSSSNGRNSCTSGNQQHSPTRQLLQDVKLVLGPGNRESDSHNIKLLREKHGQLKTRDGFRSYFRGIEEVRLEGILHQAFPDHDKVQRRMQLMSGFFRHELQ</sequence>
<feature type="region of interest" description="Disordered" evidence="1">
    <location>
        <begin position="84"/>
        <end position="110"/>
    </location>
</feature>
<evidence type="ECO:0000313" key="2">
    <source>
        <dbReference type="EMBL" id="GMF30196.1"/>
    </source>
</evidence>
<dbReference type="AlphaFoldDB" id="A0A9W6UDM1"/>
<comment type="caution">
    <text evidence="2">The sequence shown here is derived from an EMBL/GenBank/DDBJ whole genome shotgun (WGS) entry which is preliminary data.</text>
</comment>
<gene>
    <name evidence="2" type="ORF">Pfra01_000662600</name>
</gene>
<name>A0A9W6UDM1_9STRA</name>
<feature type="compositionally biased region" description="Polar residues" evidence="1">
    <location>
        <begin position="89"/>
        <end position="110"/>
    </location>
</feature>
<protein>
    <submittedName>
        <fullName evidence="2">Unnamed protein product</fullName>
    </submittedName>
</protein>
<accession>A0A9W6UDM1</accession>
<dbReference type="OrthoDB" id="201275at2759"/>
<reference evidence="2" key="1">
    <citation type="submission" date="2023-04" db="EMBL/GenBank/DDBJ databases">
        <title>Phytophthora fragariaefolia NBRC 109709.</title>
        <authorList>
            <person name="Ichikawa N."/>
            <person name="Sato H."/>
            <person name="Tonouchi N."/>
        </authorList>
    </citation>
    <scope>NUCLEOTIDE SEQUENCE</scope>
    <source>
        <strain evidence="2">NBRC 109709</strain>
    </source>
</reference>
<evidence type="ECO:0000313" key="3">
    <source>
        <dbReference type="Proteomes" id="UP001165121"/>
    </source>
</evidence>
<evidence type="ECO:0000256" key="1">
    <source>
        <dbReference type="SAM" id="MobiDB-lite"/>
    </source>
</evidence>
<proteinExistence type="predicted"/>